<gene>
    <name evidence="1" type="ORF">HNY73_010044</name>
</gene>
<dbReference type="EMBL" id="JABXBU010000030">
    <property type="protein sequence ID" value="KAF8784356.1"/>
    <property type="molecule type" value="Genomic_DNA"/>
</dbReference>
<reference evidence="1" key="2">
    <citation type="submission" date="2020-06" db="EMBL/GenBank/DDBJ databases">
        <authorList>
            <person name="Sheffer M."/>
        </authorList>
    </citation>
    <scope>NUCLEOTIDE SEQUENCE</scope>
</reference>
<name>A0A8T0EZR2_ARGBR</name>
<sequence>MEEIKQDSDEDNILISSDLILTKKRVLLPKNFRRDLKSFKDLIETERKWKYRKKTSKFQQYYVSPQLCLNHQKEREKVIDVFSTLEPVSQTYITRRENNG</sequence>
<comment type="caution">
    <text evidence="1">The sequence shown here is derived from an EMBL/GenBank/DDBJ whole genome shotgun (WGS) entry which is preliminary data.</text>
</comment>
<reference evidence="1" key="1">
    <citation type="journal article" date="2020" name="bioRxiv">
        <title>Chromosome-level reference genome of the European wasp spider Argiope bruennichi: a resource for studies on range expansion and evolutionary adaptation.</title>
        <authorList>
            <person name="Sheffer M.M."/>
            <person name="Hoppe A."/>
            <person name="Krehenwinkel H."/>
            <person name="Uhl G."/>
            <person name="Kuss A.W."/>
            <person name="Jensen L."/>
            <person name="Jensen C."/>
            <person name="Gillespie R.G."/>
            <person name="Hoff K.J."/>
            <person name="Prost S."/>
        </authorList>
    </citation>
    <scope>NUCLEOTIDE SEQUENCE</scope>
</reference>
<evidence type="ECO:0000313" key="2">
    <source>
        <dbReference type="Proteomes" id="UP000807504"/>
    </source>
</evidence>
<protein>
    <submittedName>
        <fullName evidence="1">Uncharacterized protein</fullName>
    </submittedName>
</protein>
<dbReference type="Proteomes" id="UP000807504">
    <property type="component" value="Unassembled WGS sequence"/>
</dbReference>
<organism evidence="1 2">
    <name type="scientific">Argiope bruennichi</name>
    <name type="common">Wasp spider</name>
    <name type="synonym">Aranea bruennichi</name>
    <dbReference type="NCBI Taxonomy" id="94029"/>
    <lineage>
        <taxon>Eukaryota</taxon>
        <taxon>Metazoa</taxon>
        <taxon>Ecdysozoa</taxon>
        <taxon>Arthropoda</taxon>
        <taxon>Chelicerata</taxon>
        <taxon>Arachnida</taxon>
        <taxon>Araneae</taxon>
        <taxon>Araneomorphae</taxon>
        <taxon>Entelegynae</taxon>
        <taxon>Araneoidea</taxon>
        <taxon>Araneidae</taxon>
        <taxon>Argiope</taxon>
    </lineage>
</organism>
<proteinExistence type="predicted"/>
<accession>A0A8T0EZR2</accession>
<keyword evidence="2" id="KW-1185">Reference proteome</keyword>
<evidence type="ECO:0000313" key="1">
    <source>
        <dbReference type="EMBL" id="KAF8784356.1"/>
    </source>
</evidence>
<dbReference type="AlphaFoldDB" id="A0A8T0EZR2"/>